<dbReference type="PIRSF" id="PIRSF029218">
    <property type="entry name" value="ParE"/>
    <property type="match status" value="1"/>
</dbReference>
<evidence type="ECO:0000313" key="4">
    <source>
        <dbReference type="EMBL" id="TXS90836.1"/>
    </source>
</evidence>
<dbReference type="Gene3D" id="3.30.2310.20">
    <property type="entry name" value="RelE-like"/>
    <property type="match status" value="1"/>
</dbReference>
<evidence type="ECO:0000256" key="1">
    <source>
        <dbReference type="ARBA" id="ARBA00006226"/>
    </source>
</evidence>
<dbReference type="InterPro" id="IPR007712">
    <property type="entry name" value="RelE/ParE_toxin"/>
</dbReference>
<evidence type="ECO:0000256" key="2">
    <source>
        <dbReference type="ARBA" id="ARBA00022649"/>
    </source>
</evidence>
<dbReference type="InterPro" id="IPR035093">
    <property type="entry name" value="RelE/ParE_toxin_dom_sf"/>
</dbReference>
<dbReference type="RefSeq" id="WP_148069834.1">
    <property type="nucleotide sequence ID" value="NZ_VRZA01000007.1"/>
</dbReference>
<comment type="caution">
    <text evidence="4">The sequence shown here is derived from an EMBL/GenBank/DDBJ whole genome shotgun (WGS) entry which is preliminary data.</text>
</comment>
<accession>A0A5C8ZQR4</accession>
<evidence type="ECO:0000256" key="3">
    <source>
        <dbReference type="PIRNR" id="PIRNR029218"/>
    </source>
</evidence>
<sequence length="100" mass="11706">MPSRRIRQLYLSRQALNDLQEIYAYGVDNWGLGRSDEYLAKLEQQTLDLLENPFIGKVRQDIGQELRSLKCGRHLIVYRVCGRVVEIARILHERQDPSSH</sequence>
<comment type="similarity">
    <text evidence="1 3">Belongs to the RelE toxin family.</text>
</comment>
<name>A0A5C8ZQR4_9GAMM</name>
<proteinExistence type="inferred from homology"/>
<dbReference type="EMBL" id="VRZA01000007">
    <property type="protein sequence ID" value="TXS90836.1"/>
    <property type="molecule type" value="Genomic_DNA"/>
</dbReference>
<gene>
    <name evidence="4" type="ORF">FV139_17860</name>
</gene>
<dbReference type="Pfam" id="PF05016">
    <property type="entry name" value="ParE_toxin"/>
    <property type="match status" value="1"/>
</dbReference>
<protein>
    <recommendedName>
        <fullName evidence="3">Toxin</fullName>
    </recommendedName>
</protein>
<organism evidence="4 5">
    <name type="scientific">Parahaliea maris</name>
    <dbReference type="NCBI Taxonomy" id="2716870"/>
    <lineage>
        <taxon>Bacteria</taxon>
        <taxon>Pseudomonadati</taxon>
        <taxon>Pseudomonadota</taxon>
        <taxon>Gammaproteobacteria</taxon>
        <taxon>Cellvibrionales</taxon>
        <taxon>Halieaceae</taxon>
        <taxon>Parahaliea</taxon>
    </lineage>
</organism>
<dbReference type="Proteomes" id="UP000321039">
    <property type="component" value="Unassembled WGS sequence"/>
</dbReference>
<evidence type="ECO:0000313" key="5">
    <source>
        <dbReference type="Proteomes" id="UP000321039"/>
    </source>
</evidence>
<keyword evidence="5" id="KW-1185">Reference proteome</keyword>
<keyword evidence="2" id="KW-1277">Toxin-antitoxin system</keyword>
<dbReference type="InterPro" id="IPR051803">
    <property type="entry name" value="TA_system_RelE-like_toxin"/>
</dbReference>
<reference evidence="4 5" key="1">
    <citation type="submission" date="2019-08" db="EMBL/GenBank/DDBJ databases">
        <title>Parahaliea maris sp. nov., isolated from the surface seawater.</title>
        <authorList>
            <person name="Liu Y."/>
        </authorList>
    </citation>
    <scope>NUCLEOTIDE SEQUENCE [LARGE SCALE GENOMIC DNA]</scope>
    <source>
        <strain evidence="4 5">HSLHS9</strain>
    </source>
</reference>
<dbReference type="AlphaFoldDB" id="A0A5C8ZQR4"/>
<dbReference type="PANTHER" id="PTHR33755:SF9">
    <property type="entry name" value="TOXIN PARE1"/>
    <property type="match status" value="1"/>
</dbReference>
<dbReference type="PANTHER" id="PTHR33755">
    <property type="entry name" value="TOXIN PARE1-RELATED"/>
    <property type="match status" value="1"/>
</dbReference>
<dbReference type="InterPro" id="IPR028344">
    <property type="entry name" value="ParE1/4"/>
</dbReference>